<evidence type="ECO:0000313" key="3">
    <source>
        <dbReference type="Proteomes" id="UP000053372"/>
    </source>
</evidence>
<sequence>MTKDIKYINPKGLYDPSGNGYSHVVIVPPGATMIYIAGQGGEDENGNLIDDFARQLKQAFANLRVALSAAGANPEHVVKLTSFVVEHDESKVQLLASEVLGIWGNQTPAHTLIPVPRLALDGMLFEVDAIAAIPNS</sequence>
<dbReference type="PANTHER" id="PTHR43857">
    <property type="entry name" value="BLR7761 PROTEIN"/>
    <property type="match status" value="1"/>
</dbReference>
<proteinExistence type="predicted"/>
<accession>A0A0V7ZPG2</accession>
<dbReference type="CDD" id="cd00448">
    <property type="entry name" value="YjgF_YER057c_UK114_family"/>
    <property type="match status" value="1"/>
</dbReference>
<evidence type="ECO:0000313" key="1">
    <source>
        <dbReference type="EMBL" id="KST66376.1"/>
    </source>
</evidence>
<comment type="caution">
    <text evidence="1">The sequence shown here is derived from an EMBL/GenBank/DDBJ whole genome shotgun (WGS) entry which is preliminary data.</text>
</comment>
<dbReference type="PANTHER" id="PTHR43857:SF1">
    <property type="entry name" value="YJGH FAMILY PROTEIN"/>
    <property type="match status" value="1"/>
</dbReference>
<dbReference type="OrthoDB" id="573013at2"/>
<dbReference type="InterPro" id="IPR035959">
    <property type="entry name" value="RutC-like_sf"/>
</dbReference>
<name>A0A0V7ZPG2_9CYAN</name>
<organism evidence="1 3">
    <name type="scientific">Mastigocoleus testarum BC008</name>
    <dbReference type="NCBI Taxonomy" id="371196"/>
    <lineage>
        <taxon>Bacteria</taxon>
        <taxon>Bacillati</taxon>
        <taxon>Cyanobacteriota</taxon>
        <taxon>Cyanophyceae</taxon>
        <taxon>Nostocales</taxon>
        <taxon>Hapalosiphonaceae</taxon>
        <taxon>Mastigocoleus</taxon>
    </lineage>
</organism>
<protein>
    <submittedName>
        <fullName evidence="1">Uncharacterized protein</fullName>
    </submittedName>
</protein>
<dbReference type="InterPro" id="IPR006175">
    <property type="entry name" value="YjgF/YER057c/UK114"/>
</dbReference>
<evidence type="ECO:0000313" key="2">
    <source>
        <dbReference type="EMBL" id="KST66697.1"/>
    </source>
</evidence>
<dbReference type="SUPFAM" id="SSF55298">
    <property type="entry name" value="YjgF-like"/>
    <property type="match status" value="1"/>
</dbReference>
<dbReference type="EMBL" id="LMTZ01000097">
    <property type="protein sequence ID" value="KST66376.1"/>
    <property type="molecule type" value="Genomic_DNA"/>
</dbReference>
<dbReference type="EMBL" id="LMTZ01000095">
    <property type="protein sequence ID" value="KST66697.1"/>
    <property type="molecule type" value="Genomic_DNA"/>
</dbReference>
<dbReference type="RefSeq" id="WP_027842694.1">
    <property type="nucleotide sequence ID" value="NZ_LMTZ01000095.1"/>
</dbReference>
<keyword evidence="3" id="KW-1185">Reference proteome</keyword>
<dbReference type="AlphaFoldDB" id="A0A0V7ZPG2"/>
<gene>
    <name evidence="1" type="ORF">BC008_25740</name>
    <name evidence="2" type="ORF">BC008_26265</name>
</gene>
<reference evidence="1 3" key="1">
    <citation type="journal article" date="2015" name="Genome Announc.">
        <title>Draft Genome of the Euendolithic (true boring) Cyanobacterium Mastigocoleus testarum strain BC008.</title>
        <authorList>
            <person name="Guida B.S."/>
            <person name="Garcia-Pichel F."/>
        </authorList>
    </citation>
    <scope>NUCLEOTIDE SEQUENCE [LARGE SCALE GENOMIC DNA]</scope>
    <source>
        <strain evidence="1 3">BC008</strain>
    </source>
</reference>
<dbReference type="Pfam" id="PF01042">
    <property type="entry name" value="Ribonuc_L-PSP"/>
    <property type="match status" value="1"/>
</dbReference>
<dbReference type="Proteomes" id="UP000053372">
    <property type="component" value="Unassembled WGS sequence"/>
</dbReference>
<dbReference type="Gene3D" id="3.30.1330.40">
    <property type="entry name" value="RutC-like"/>
    <property type="match status" value="1"/>
</dbReference>